<proteinExistence type="predicted"/>
<organism evidence="1 2">
    <name type="scientific">Kipferlia bialata</name>
    <dbReference type="NCBI Taxonomy" id="797122"/>
    <lineage>
        <taxon>Eukaryota</taxon>
        <taxon>Metamonada</taxon>
        <taxon>Carpediemonas-like organisms</taxon>
        <taxon>Kipferlia</taxon>
    </lineage>
</organism>
<evidence type="ECO:0000313" key="1">
    <source>
        <dbReference type="EMBL" id="GIQ92923.1"/>
    </source>
</evidence>
<keyword evidence="2" id="KW-1185">Reference proteome</keyword>
<dbReference type="EMBL" id="BDIP01010936">
    <property type="protein sequence ID" value="GIQ92923.1"/>
    <property type="molecule type" value="Genomic_DNA"/>
</dbReference>
<dbReference type="Proteomes" id="UP000265618">
    <property type="component" value="Unassembled WGS sequence"/>
</dbReference>
<accession>A0A9K3GRS8</accession>
<feature type="non-terminal residue" evidence="1">
    <location>
        <position position="25"/>
    </location>
</feature>
<dbReference type="AlphaFoldDB" id="A0A9K3GRS8"/>
<comment type="caution">
    <text evidence="1">The sequence shown here is derived from an EMBL/GenBank/DDBJ whole genome shotgun (WGS) entry which is preliminary data.</text>
</comment>
<name>A0A9K3GRS8_9EUKA</name>
<evidence type="ECO:0000313" key="2">
    <source>
        <dbReference type="Proteomes" id="UP000265618"/>
    </source>
</evidence>
<gene>
    <name evidence="1" type="ORF">KIPB_017000</name>
</gene>
<protein>
    <submittedName>
        <fullName evidence="1">Uncharacterized protein</fullName>
    </submittedName>
</protein>
<reference evidence="1 2" key="1">
    <citation type="journal article" date="2018" name="PLoS ONE">
        <title>The draft genome of Kipferlia bialata reveals reductive genome evolution in fornicate parasites.</title>
        <authorList>
            <person name="Tanifuji G."/>
            <person name="Takabayashi S."/>
            <person name="Kume K."/>
            <person name="Takagi M."/>
            <person name="Nakayama T."/>
            <person name="Kamikawa R."/>
            <person name="Inagaki Y."/>
            <person name="Hashimoto T."/>
        </authorList>
    </citation>
    <scope>NUCLEOTIDE SEQUENCE [LARGE SCALE GENOMIC DNA]</scope>
    <source>
        <strain evidence="1">NY0173</strain>
    </source>
</reference>
<sequence length="25" mass="3003">YRARRKVRWEDTDILEDALEQLGLG</sequence>